<organism evidence="2 3">
    <name type="scientific">Salvia divinorum</name>
    <name type="common">Maria pastora</name>
    <name type="synonym">Diviner's sage</name>
    <dbReference type="NCBI Taxonomy" id="28513"/>
    <lineage>
        <taxon>Eukaryota</taxon>
        <taxon>Viridiplantae</taxon>
        <taxon>Streptophyta</taxon>
        <taxon>Embryophyta</taxon>
        <taxon>Tracheophyta</taxon>
        <taxon>Spermatophyta</taxon>
        <taxon>Magnoliopsida</taxon>
        <taxon>eudicotyledons</taxon>
        <taxon>Gunneridae</taxon>
        <taxon>Pentapetalae</taxon>
        <taxon>asterids</taxon>
        <taxon>lamiids</taxon>
        <taxon>Lamiales</taxon>
        <taxon>Lamiaceae</taxon>
        <taxon>Nepetoideae</taxon>
        <taxon>Mentheae</taxon>
        <taxon>Salviinae</taxon>
        <taxon>Salvia</taxon>
        <taxon>Salvia subgen. Calosphace</taxon>
    </lineage>
</organism>
<feature type="region of interest" description="Disordered" evidence="1">
    <location>
        <begin position="1"/>
        <end position="37"/>
    </location>
</feature>
<reference evidence="2 3" key="1">
    <citation type="submission" date="2024-06" db="EMBL/GenBank/DDBJ databases">
        <title>A chromosome level genome sequence of Diviner's sage (Salvia divinorum).</title>
        <authorList>
            <person name="Ford S.A."/>
            <person name="Ro D.-K."/>
            <person name="Ness R.W."/>
            <person name="Phillips M.A."/>
        </authorList>
    </citation>
    <scope>NUCLEOTIDE SEQUENCE [LARGE SCALE GENOMIC DNA]</scope>
    <source>
        <strain evidence="2">SAF-2024a</strain>
        <tissue evidence="2">Leaf</tissue>
    </source>
</reference>
<comment type="caution">
    <text evidence="2">The sequence shown here is derived from an EMBL/GenBank/DDBJ whole genome shotgun (WGS) entry which is preliminary data.</text>
</comment>
<evidence type="ECO:0000256" key="1">
    <source>
        <dbReference type="SAM" id="MobiDB-lite"/>
    </source>
</evidence>
<sequence length="77" mass="8444">MSSIASPMNGVDNSTPANVVGVGGRSRNGKADRTRRSCGVGFNEMGDFKIDCDDEQWSQIVKADPHARHMRSKSWPH</sequence>
<dbReference type="AlphaFoldDB" id="A0ABD1HB59"/>
<evidence type="ECO:0000313" key="2">
    <source>
        <dbReference type="EMBL" id="KAL1553678.1"/>
    </source>
</evidence>
<evidence type="ECO:0000313" key="3">
    <source>
        <dbReference type="Proteomes" id="UP001567538"/>
    </source>
</evidence>
<protein>
    <submittedName>
        <fullName evidence="2">Uncharacterized protein</fullName>
    </submittedName>
</protein>
<name>A0ABD1HB59_SALDI</name>
<dbReference type="EMBL" id="JBEAFC010000006">
    <property type="protein sequence ID" value="KAL1553678.1"/>
    <property type="molecule type" value="Genomic_DNA"/>
</dbReference>
<proteinExistence type="predicted"/>
<dbReference type="Proteomes" id="UP001567538">
    <property type="component" value="Unassembled WGS sequence"/>
</dbReference>
<keyword evidence="3" id="KW-1185">Reference proteome</keyword>
<gene>
    <name evidence="2" type="ORF">AAHA92_14326</name>
</gene>
<feature type="compositionally biased region" description="Polar residues" evidence="1">
    <location>
        <begin position="1"/>
        <end position="17"/>
    </location>
</feature>
<accession>A0ABD1HB59</accession>